<evidence type="ECO:0000259" key="10">
    <source>
        <dbReference type="Pfam" id="PF03876"/>
    </source>
</evidence>
<dbReference type="InterPro" id="IPR005576">
    <property type="entry name" value="Rpb7-like_N"/>
</dbReference>
<comment type="function">
    <text evidence="7">Component of RNA polymerase I (Pol I), a DNA-dependent RNA polymerase which synthesizes ribosomal RNA precursors using the four ribonucleoside triphosphates as substrates. Through its association with RRN3/TIF-IA may be involved in recruitment of Pol I to rDNA promoters.</text>
</comment>
<dbReference type="InParanoid" id="A0A671FC48"/>
<dbReference type="InterPro" id="IPR041901">
    <property type="entry name" value="RNAP_I_Rpa43_N"/>
</dbReference>
<feature type="domain" description="RPA43 OB" evidence="11">
    <location>
        <begin position="140"/>
        <end position="365"/>
    </location>
</feature>
<feature type="region of interest" description="Disordered" evidence="9">
    <location>
        <begin position="232"/>
        <end position="262"/>
    </location>
</feature>
<dbReference type="GO" id="GO:0005736">
    <property type="term" value="C:RNA polymerase I complex"/>
    <property type="evidence" value="ECO:0007669"/>
    <property type="project" value="Ensembl"/>
</dbReference>
<name>A0A671FC48_RHIFE</name>
<evidence type="ECO:0000313" key="12">
    <source>
        <dbReference type="Ensembl" id="ENSRFEP00010023115.1"/>
    </source>
</evidence>
<evidence type="ECO:0000256" key="4">
    <source>
        <dbReference type="ARBA" id="ARBA00022553"/>
    </source>
</evidence>
<dbReference type="Proteomes" id="UP000472240">
    <property type="component" value="Chromosome 20"/>
</dbReference>
<proteinExistence type="inferred from homology"/>
<evidence type="ECO:0000256" key="6">
    <source>
        <dbReference type="ARBA" id="ARBA00023242"/>
    </source>
</evidence>
<feature type="compositionally biased region" description="Low complexity" evidence="9">
    <location>
        <begin position="361"/>
        <end position="370"/>
    </location>
</feature>
<reference evidence="12" key="4">
    <citation type="submission" date="2025-08" db="UniProtKB">
        <authorList>
            <consortium name="Ensembl"/>
        </authorList>
    </citation>
    <scope>IDENTIFICATION</scope>
</reference>
<dbReference type="GO" id="GO:0006352">
    <property type="term" value="P:DNA-templated transcription initiation"/>
    <property type="evidence" value="ECO:0007669"/>
    <property type="project" value="UniProtKB-UniRule"/>
</dbReference>
<comment type="subcellular location">
    <subcellularLocation>
        <location evidence="1">Nucleus</location>
        <location evidence="1">Nucleolus</location>
    </subcellularLocation>
</comment>
<dbReference type="InterPro" id="IPR045113">
    <property type="entry name" value="Rpb7-like"/>
</dbReference>
<evidence type="ECO:0000256" key="1">
    <source>
        <dbReference type="ARBA" id="ARBA00004604"/>
    </source>
</evidence>
<keyword evidence="13" id="KW-1185">Reference proteome</keyword>
<protein>
    <recommendedName>
        <fullName evidence="8">DNA-directed RNA polymerase subunit</fullName>
    </recommendedName>
</protein>
<dbReference type="FunFam" id="3.30.1490.120:FF:000003">
    <property type="entry name" value="DNA-directed RNA polymerase I subunit RPA43"/>
    <property type="match status" value="1"/>
</dbReference>
<evidence type="ECO:0000256" key="9">
    <source>
        <dbReference type="SAM" id="MobiDB-lite"/>
    </source>
</evidence>
<dbReference type="FunCoup" id="A0A671FC48">
    <property type="interactions" value="2626"/>
</dbReference>
<evidence type="ECO:0000256" key="7">
    <source>
        <dbReference type="ARBA" id="ARBA00054032"/>
    </source>
</evidence>
<dbReference type="FunFam" id="2.40.50.1060:FF:000006">
    <property type="entry name" value="TWIST neighbor"/>
    <property type="match status" value="1"/>
</dbReference>
<dbReference type="PANTHER" id="PTHR12709">
    <property type="entry name" value="DNA-DIRECTED RNA POLYMERASE II, III"/>
    <property type="match status" value="1"/>
</dbReference>
<dbReference type="GeneTree" id="ENSGT00390000005553"/>
<comment type="similarity">
    <text evidence="2">Belongs to the eukaryotic RPA43 RNA polymerase subunit family.</text>
</comment>
<keyword evidence="4" id="KW-0597">Phosphoprotein</keyword>
<dbReference type="AlphaFoldDB" id="A0A671FC48"/>
<reference evidence="12 13" key="2">
    <citation type="journal article" date="2018" name="Annu Rev Anim Biosci">
        <title>Bat Biology, Genomes, and the Bat1K Project: To Generate Chromosome-Level Genomes for All Living Bat Species.</title>
        <authorList>
            <person name="Teeling E.C."/>
            <person name="Vernes S.C."/>
            <person name="Davalos L.M."/>
            <person name="Ray D.A."/>
            <person name="Gilbert M.T.P."/>
            <person name="Myers E."/>
        </authorList>
    </citation>
    <scope>NUCLEOTIDE SEQUENCE</scope>
</reference>
<feature type="domain" description="RNA polymerase Rpb7-like N-terminal" evidence="10">
    <location>
        <begin position="70"/>
        <end position="125"/>
    </location>
</feature>
<comment type="function">
    <text evidence="8">DNA-dependent RNA polymerase which catalyzes the transcription of DNA into RNA using the four ribonucleoside triphosphates as substrates.</text>
</comment>
<dbReference type="Pfam" id="PF03876">
    <property type="entry name" value="SHS2_Rpb7-N"/>
    <property type="match status" value="1"/>
</dbReference>
<evidence type="ECO:0000256" key="2">
    <source>
        <dbReference type="ARBA" id="ARBA00005930"/>
    </source>
</evidence>
<reference evidence="13" key="3">
    <citation type="submission" date="2018-12" db="EMBL/GenBank/DDBJ databases">
        <title>G10K-VGP greater horseshoe bat female genome, primary haplotype.</title>
        <authorList>
            <person name="Teeling E."/>
            <person name="Myers G."/>
            <person name="Vernes S."/>
            <person name="Pippel M."/>
            <person name="Winkler S."/>
            <person name="Fedrigo O."/>
            <person name="Rhie A."/>
            <person name="Koren S."/>
            <person name="Phillippy A."/>
            <person name="Lewin H."/>
            <person name="Damas J."/>
            <person name="Howe K."/>
            <person name="Mountcastle J."/>
            <person name="Jarvis E.D."/>
        </authorList>
    </citation>
    <scope>NUCLEOTIDE SEQUENCE [LARGE SCALE GENOMIC DNA]</scope>
</reference>
<keyword evidence="6 8" id="KW-0539">Nucleus</keyword>
<gene>
    <name evidence="12" type="primary">POLR1F</name>
</gene>
<evidence type="ECO:0000256" key="3">
    <source>
        <dbReference type="ARBA" id="ARBA00022478"/>
    </source>
</evidence>
<evidence type="ECO:0000313" key="13">
    <source>
        <dbReference type="Proteomes" id="UP000472240"/>
    </source>
</evidence>
<dbReference type="InterPro" id="IPR041178">
    <property type="entry name" value="RPA43_OB"/>
</dbReference>
<reference evidence="12" key="5">
    <citation type="submission" date="2025-09" db="UniProtKB">
        <authorList>
            <consortium name="Ensembl"/>
        </authorList>
    </citation>
    <scope>IDENTIFICATION</scope>
</reference>
<dbReference type="Gene3D" id="3.30.1490.120">
    <property type="entry name" value="RNA polymerase Rpb7-like, N-terminal domain"/>
    <property type="match status" value="1"/>
</dbReference>
<keyword evidence="5 8" id="KW-0804">Transcription</keyword>
<accession>A0A671FC48</accession>
<dbReference type="CDD" id="cd04328">
    <property type="entry name" value="RNAP_I_Rpa43_N"/>
    <property type="match status" value="1"/>
</dbReference>
<dbReference type="Gene3D" id="2.40.50.1060">
    <property type="match status" value="1"/>
</dbReference>
<evidence type="ECO:0000259" key="11">
    <source>
        <dbReference type="Pfam" id="PF17875"/>
    </source>
</evidence>
<dbReference type="PANTHER" id="PTHR12709:SF5">
    <property type="entry name" value="DNA-DIRECTED RNA POLYMERASE I SUBUNIT RPA43"/>
    <property type="match status" value="1"/>
</dbReference>
<evidence type="ECO:0000256" key="8">
    <source>
        <dbReference type="RuleBase" id="RU369086"/>
    </source>
</evidence>
<feature type="region of interest" description="Disordered" evidence="9">
    <location>
        <begin position="275"/>
        <end position="370"/>
    </location>
</feature>
<sequence length="370" mass="40687">MLASVGRAAGNLGSRMAAGCSEAPRPRAASEGPGVGAAGVLPCLELPTYAAACALVHSRYSCLVVGPHRRHIALSPRYLNRKRTGIREQLDAELLRYSESLLGVPIAYDNIKVVGELGDIYDDQGHIHLNIEADFVIFSPEPGQKLVGTVNKMSSSHIGCLVHGCFNASIPKPEQMPIEQWQTLEINVGDELEFEVFRLDSDAAGVFCIRGKLNITSLQTKCSGVSEEVTETGTKEAVEKPPKKKKKKKKDSEPYDEVEGGITDLADCADVTMKEETDPQINNNVNGLWEDEPKKKKKKKQQQQQEAQEAKDPDPIVQDSNSSGYQSDHKKKKKKRKHSEEADFTPLLEHSPKKKRKKIYSVKSSSRGAA</sequence>
<dbReference type="InterPro" id="IPR036898">
    <property type="entry name" value="RNA_pol_Rpb7-like_N_sf"/>
</dbReference>
<reference evidence="12 13" key="1">
    <citation type="journal article" date="2015" name="Annu Rev Anim Biosci">
        <title>The Genome 10K Project: a way forward.</title>
        <authorList>
            <person name="Koepfli K.P."/>
            <person name="Paten B."/>
            <person name="O'Brien S.J."/>
            <person name="Koepfli K.P."/>
            <person name="Paten B."/>
            <person name="Antunes A."/>
            <person name="Belov K."/>
            <person name="Bustamante C."/>
            <person name="Castoe T.A."/>
            <person name="Clawson H."/>
            <person name="Crawford A.J."/>
            <person name="Diekhans M."/>
            <person name="Distel D."/>
            <person name="Durbin R."/>
            <person name="Earl D."/>
            <person name="Fujita M.K."/>
            <person name="Gamble T."/>
            <person name="Georges A."/>
            <person name="Gemmell N."/>
            <person name="Gilbert M.T."/>
            <person name="Graves J.M."/>
            <person name="Green R.E."/>
            <person name="Hickey G."/>
            <person name="Jarvis E.D."/>
            <person name="Johnson W."/>
            <person name="Komissarov A."/>
            <person name="Korf I."/>
            <person name="Kuhn R."/>
            <person name="Larkin D.M."/>
            <person name="Lewin H."/>
            <person name="Lopez J.V."/>
            <person name="Ma J."/>
            <person name="Marques-Bonet T."/>
            <person name="Miller W."/>
            <person name="Murphy R."/>
            <person name="Pevzner P."/>
            <person name="Shapiro B."/>
            <person name="Steiner C."/>
            <person name="Tamazian G."/>
            <person name="Venkatesh B."/>
            <person name="Wang J."/>
            <person name="Wayne R."/>
            <person name="Wiley E."/>
            <person name="Yang H."/>
            <person name="Zhang G."/>
            <person name="Haussler D."/>
            <person name="Ryder O."/>
            <person name="O'Brien S.J."/>
        </authorList>
    </citation>
    <scope>NUCLEOTIDE SEQUENCE</scope>
</reference>
<dbReference type="GO" id="GO:0006362">
    <property type="term" value="P:transcription elongation by RNA polymerase I"/>
    <property type="evidence" value="ECO:0007669"/>
    <property type="project" value="TreeGrafter"/>
</dbReference>
<keyword evidence="3 8" id="KW-0240">DNA-directed RNA polymerase</keyword>
<organism evidence="12 13">
    <name type="scientific">Rhinolophus ferrumequinum</name>
    <name type="common">Greater horseshoe bat</name>
    <dbReference type="NCBI Taxonomy" id="59479"/>
    <lineage>
        <taxon>Eukaryota</taxon>
        <taxon>Metazoa</taxon>
        <taxon>Chordata</taxon>
        <taxon>Craniata</taxon>
        <taxon>Vertebrata</taxon>
        <taxon>Euteleostomi</taxon>
        <taxon>Mammalia</taxon>
        <taxon>Eutheria</taxon>
        <taxon>Laurasiatheria</taxon>
        <taxon>Chiroptera</taxon>
        <taxon>Yinpterochiroptera</taxon>
        <taxon>Rhinolophoidea</taxon>
        <taxon>Rhinolophidae</taxon>
        <taxon>Rhinolophinae</taxon>
        <taxon>Rhinolophus</taxon>
    </lineage>
</organism>
<dbReference type="Ensembl" id="ENSRFET00010025150.1">
    <property type="protein sequence ID" value="ENSRFEP00010023115.1"/>
    <property type="gene ID" value="ENSRFEG00010015486.1"/>
</dbReference>
<dbReference type="OMA" id="LWEEEPK"/>
<evidence type="ECO:0000256" key="5">
    <source>
        <dbReference type="ARBA" id="ARBA00023163"/>
    </source>
</evidence>
<dbReference type="Pfam" id="PF17875">
    <property type="entry name" value="RPA43_OB"/>
    <property type="match status" value="1"/>
</dbReference>